<dbReference type="EMBL" id="BKCJ010000385">
    <property type="protein sequence ID" value="GEU32731.1"/>
    <property type="molecule type" value="Genomic_DNA"/>
</dbReference>
<comment type="caution">
    <text evidence="1">The sequence shown here is derived from an EMBL/GenBank/DDBJ whole genome shotgun (WGS) entry which is preliminary data.</text>
</comment>
<proteinExistence type="predicted"/>
<dbReference type="AlphaFoldDB" id="A0A6L2J749"/>
<name>A0A6L2J749_TANCI</name>
<accession>A0A6L2J749</accession>
<reference evidence="1" key="1">
    <citation type="journal article" date="2019" name="Sci. Rep.">
        <title>Draft genome of Tanacetum cinerariifolium, the natural source of mosquito coil.</title>
        <authorList>
            <person name="Yamashiro T."/>
            <person name="Shiraishi A."/>
            <person name="Satake H."/>
            <person name="Nakayama K."/>
        </authorList>
    </citation>
    <scope>NUCLEOTIDE SEQUENCE</scope>
</reference>
<protein>
    <submittedName>
        <fullName evidence="1">Uncharacterized protein</fullName>
    </submittedName>
</protein>
<evidence type="ECO:0000313" key="1">
    <source>
        <dbReference type="EMBL" id="GEU32731.1"/>
    </source>
</evidence>
<sequence>MRVLLTVSLRSGLASLRGLRNVNHTQTPDLVDVYGKFVYEDNLISRRYPETKKSPKPFQSKNKGLVAKTFDWDEKEVSDDEEITPVKYDSPSKQILKAKAKPYPPYTHYGFIDYRLDDCQNYPECAISGSYEQFTSGHNRVILVRGGVLAESSQSSESLIGVSCNTCGSNVPLTSDHNDFEHFKGGNSLQWTACSPKESKQTLRQTGQGSSIGNRGIISRNPLVLTGIVESDSEVKVVFDDTANLRTGKDGSDKVYGTNILLEQWRDFYPDNDDYDPYDDYMYENYDLSEHMQSICDDLNITVRGMKKK</sequence>
<gene>
    <name evidence="1" type="ORF">Tci_004709</name>
</gene>
<organism evidence="1">
    <name type="scientific">Tanacetum cinerariifolium</name>
    <name type="common">Dalmatian daisy</name>
    <name type="synonym">Chrysanthemum cinerariifolium</name>
    <dbReference type="NCBI Taxonomy" id="118510"/>
    <lineage>
        <taxon>Eukaryota</taxon>
        <taxon>Viridiplantae</taxon>
        <taxon>Streptophyta</taxon>
        <taxon>Embryophyta</taxon>
        <taxon>Tracheophyta</taxon>
        <taxon>Spermatophyta</taxon>
        <taxon>Magnoliopsida</taxon>
        <taxon>eudicotyledons</taxon>
        <taxon>Gunneridae</taxon>
        <taxon>Pentapetalae</taxon>
        <taxon>asterids</taxon>
        <taxon>campanulids</taxon>
        <taxon>Asterales</taxon>
        <taxon>Asteraceae</taxon>
        <taxon>Asteroideae</taxon>
        <taxon>Anthemideae</taxon>
        <taxon>Anthemidinae</taxon>
        <taxon>Tanacetum</taxon>
    </lineage>
</organism>